<evidence type="ECO:0000313" key="3">
    <source>
        <dbReference type="EMBL" id="GGP03143.1"/>
    </source>
</evidence>
<name>A0A918A1A8_9ACTN</name>
<dbReference type="Proteomes" id="UP000660745">
    <property type="component" value="Unassembled WGS sequence"/>
</dbReference>
<keyword evidence="2" id="KW-0732">Signal</keyword>
<proteinExistence type="predicted"/>
<feature type="region of interest" description="Disordered" evidence="1">
    <location>
        <begin position="88"/>
        <end position="131"/>
    </location>
</feature>
<evidence type="ECO:0000313" key="4">
    <source>
        <dbReference type="Proteomes" id="UP000660745"/>
    </source>
</evidence>
<organism evidence="3 4">
    <name type="scientific">Nonomuraea glycinis</name>
    <dbReference type="NCBI Taxonomy" id="2047744"/>
    <lineage>
        <taxon>Bacteria</taxon>
        <taxon>Bacillati</taxon>
        <taxon>Actinomycetota</taxon>
        <taxon>Actinomycetes</taxon>
        <taxon>Streptosporangiales</taxon>
        <taxon>Streptosporangiaceae</taxon>
        <taxon>Nonomuraea</taxon>
    </lineage>
</organism>
<comment type="caution">
    <text evidence="3">The sequence shown here is derived from an EMBL/GenBank/DDBJ whole genome shotgun (WGS) entry which is preliminary data.</text>
</comment>
<reference evidence="3" key="2">
    <citation type="submission" date="2020-09" db="EMBL/GenBank/DDBJ databases">
        <authorList>
            <person name="Sun Q."/>
            <person name="Zhou Y."/>
        </authorList>
    </citation>
    <scope>NUCLEOTIDE SEQUENCE</scope>
    <source>
        <strain evidence="3">CGMCC 4.7430</strain>
    </source>
</reference>
<evidence type="ECO:0000256" key="2">
    <source>
        <dbReference type="SAM" id="SignalP"/>
    </source>
</evidence>
<sequence length="227" mass="26344">MLAMAGTLSLALVAVLSPPVSADDDHDKHHHRHDDDLAGRCNPHAFFKVNRISPRNFFVPRTRFIDGPGGSMTVSVTREHEVLAFIETEKERQRERGKQRTNTHTDTRSDTNTDAAGDTHTETREDAHTDTRTLIRRFRRMGLPHLEERHMVFTGHEYTQEISKGMYGNMWYRVLGYRIGWSSWRVLGTCRHVEIDRGIANVPARVEGWRYWETKHPKFKGRLISEK</sequence>
<protein>
    <submittedName>
        <fullName evidence="3">Uncharacterized protein</fullName>
    </submittedName>
</protein>
<gene>
    <name evidence="3" type="ORF">GCM10012278_13180</name>
</gene>
<accession>A0A918A1A8</accession>
<dbReference type="EMBL" id="BMNK01000002">
    <property type="protein sequence ID" value="GGP03143.1"/>
    <property type="molecule type" value="Genomic_DNA"/>
</dbReference>
<evidence type="ECO:0000256" key="1">
    <source>
        <dbReference type="SAM" id="MobiDB-lite"/>
    </source>
</evidence>
<keyword evidence="4" id="KW-1185">Reference proteome</keyword>
<feature type="chain" id="PRO_5036973228" evidence="2">
    <location>
        <begin position="23"/>
        <end position="227"/>
    </location>
</feature>
<dbReference type="AlphaFoldDB" id="A0A918A1A8"/>
<reference evidence="3" key="1">
    <citation type="journal article" date="2014" name="Int. J. Syst. Evol. Microbiol.">
        <title>Complete genome sequence of Corynebacterium casei LMG S-19264T (=DSM 44701T), isolated from a smear-ripened cheese.</title>
        <authorList>
            <consortium name="US DOE Joint Genome Institute (JGI-PGF)"/>
            <person name="Walter F."/>
            <person name="Albersmeier A."/>
            <person name="Kalinowski J."/>
            <person name="Ruckert C."/>
        </authorList>
    </citation>
    <scope>NUCLEOTIDE SEQUENCE</scope>
    <source>
        <strain evidence="3">CGMCC 4.7430</strain>
    </source>
</reference>
<feature type="signal peptide" evidence="2">
    <location>
        <begin position="1"/>
        <end position="22"/>
    </location>
</feature>